<dbReference type="Proteomes" id="UP000245647">
    <property type="component" value="Unassembled WGS sequence"/>
</dbReference>
<reference evidence="1 2" key="1">
    <citation type="submission" date="2018-04" db="EMBL/GenBank/DDBJ databases">
        <title>Pedobacter chongqingensis sp. nov., isolated from a rottenly hemp rope.</title>
        <authorList>
            <person name="Cai Y."/>
        </authorList>
    </citation>
    <scope>NUCLEOTIDE SEQUENCE [LARGE SCALE GENOMIC DNA]</scope>
    <source>
        <strain evidence="1 2">FJ4-8</strain>
    </source>
</reference>
<dbReference type="EMBL" id="QEAS01000013">
    <property type="protein sequence ID" value="PWG79540.1"/>
    <property type="molecule type" value="Genomic_DNA"/>
</dbReference>
<dbReference type="OrthoDB" id="1260343at2"/>
<dbReference type="AlphaFoldDB" id="A0A2U2PDV8"/>
<organism evidence="1 2">
    <name type="scientific">Pararcticibacter amylolyticus</name>
    <dbReference type="NCBI Taxonomy" id="2173175"/>
    <lineage>
        <taxon>Bacteria</taxon>
        <taxon>Pseudomonadati</taxon>
        <taxon>Bacteroidota</taxon>
        <taxon>Sphingobacteriia</taxon>
        <taxon>Sphingobacteriales</taxon>
        <taxon>Sphingobacteriaceae</taxon>
        <taxon>Pararcticibacter</taxon>
    </lineage>
</organism>
<protein>
    <submittedName>
        <fullName evidence="1">Uncharacterized protein</fullName>
    </submittedName>
</protein>
<sequence length="98" mass="11412">MENDFLVYEGLLRTSEEVRDPLWKEILPLYRSMNREQDVAFLQFLRVIQVNTVSHILGILDGVTYLNEDRETFALIAEHAGRKINGDLQDIFLGMEEV</sequence>
<dbReference type="RefSeq" id="WP_109416784.1">
    <property type="nucleotide sequence ID" value="NZ_QEAS01000013.1"/>
</dbReference>
<keyword evidence="2" id="KW-1185">Reference proteome</keyword>
<comment type="caution">
    <text evidence="1">The sequence shown here is derived from an EMBL/GenBank/DDBJ whole genome shotgun (WGS) entry which is preliminary data.</text>
</comment>
<accession>A0A2U2PDV8</accession>
<proteinExistence type="predicted"/>
<evidence type="ECO:0000313" key="1">
    <source>
        <dbReference type="EMBL" id="PWG79540.1"/>
    </source>
</evidence>
<gene>
    <name evidence="1" type="ORF">DDR33_15830</name>
</gene>
<name>A0A2U2PDV8_9SPHI</name>
<evidence type="ECO:0000313" key="2">
    <source>
        <dbReference type="Proteomes" id="UP000245647"/>
    </source>
</evidence>